<proteinExistence type="predicted"/>
<organism evidence="1 2">
    <name type="scientific">Neolentinus lepideus HHB14362 ss-1</name>
    <dbReference type="NCBI Taxonomy" id="1314782"/>
    <lineage>
        <taxon>Eukaryota</taxon>
        <taxon>Fungi</taxon>
        <taxon>Dikarya</taxon>
        <taxon>Basidiomycota</taxon>
        <taxon>Agaricomycotina</taxon>
        <taxon>Agaricomycetes</taxon>
        <taxon>Gloeophyllales</taxon>
        <taxon>Gloeophyllaceae</taxon>
        <taxon>Neolentinus</taxon>
    </lineage>
</organism>
<dbReference type="Proteomes" id="UP000076761">
    <property type="component" value="Unassembled WGS sequence"/>
</dbReference>
<evidence type="ECO:0000313" key="1">
    <source>
        <dbReference type="EMBL" id="KZT22541.1"/>
    </source>
</evidence>
<sequence>MLEWGQLGDFSSSEVVVVTNMQHSGSGDRECKSPDGAGQPMKVHAVLRDTDDALLDIVSTDTRA</sequence>
<dbReference type="AlphaFoldDB" id="A0A165QKC1"/>
<reference evidence="1 2" key="1">
    <citation type="journal article" date="2016" name="Mol. Biol. Evol.">
        <title>Comparative Genomics of Early-Diverging Mushroom-Forming Fungi Provides Insights into the Origins of Lignocellulose Decay Capabilities.</title>
        <authorList>
            <person name="Nagy L.G."/>
            <person name="Riley R."/>
            <person name="Tritt A."/>
            <person name="Adam C."/>
            <person name="Daum C."/>
            <person name="Floudas D."/>
            <person name="Sun H."/>
            <person name="Yadav J.S."/>
            <person name="Pangilinan J."/>
            <person name="Larsson K.H."/>
            <person name="Matsuura K."/>
            <person name="Barry K."/>
            <person name="Labutti K."/>
            <person name="Kuo R."/>
            <person name="Ohm R.A."/>
            <person name="Bhattacharya S.S."/>
            <person name="Shirouzu T."/>
            <person name="Yoshinaga Y."/>
            <person name="Martin F.M."/>
            <person name="Grigoriev I.V."/>
            <person name="Hibbett D.S."/>
        </authorList>
    </citation>
    <scope>NUCLEOTIDE SEQUENCE [LARGE SCALE GENOMIC DNA]</scope>
    <source>
        <strain evidence="1 2">HHB14362 ss-1</strain>
    </source>
</reference>
<evidence type="ECO:0000313" key="2">
    <source>
        <dbReference type="Proteomes" id="UP000076761"/>
    </source>
</evidence>
<gene>
    <name evidence="1" type="ORF">NEOLEDRAFT_1137739</name>
</gene>
<dbReference type="InParanoid" id="A0A165QKC1"/>
<dbReference type="EMBL" id="KV425594">
    <property type="protein sequence ID" value="KZT22541.1"/>
    <property type="molecule type" value="Genomic_DNA"/>
</dbReference>
<protein>
    <submittedName>
        <fullName evidence="1">Uncharacterized protein</fullName>
    </submittedName>
</protein>
<keyword evidence="2" id="KW-1185">Reference proteome</keyword>
<accession>A0A165QKC1</accession>
<name>A0A165QKC1_9AGAM</name>